<evidence type="ECO:0000256" key="3">
    <source>
        <dbReference type="ARBA" id="ARBA00022898"/>
    </source>
</evidence>
<comment type="caution">
    <text evidence="4">The sequence shown here is derived from an EMBL/GenBank/DDBJ whole genome shotgun (WGS) entry which is preliminary data.</text>
</comment>
<accession>A0A9W6YUW9</accession>
<dbReference type="InterPro" id="IPR027278">
    <property type="entry name" value="ACCD_DCysDesulf"/>
</dbReference>
<dbReference type="AlphaFoldDB" id="A0A9W6YUW9"/>
<organism evidence="4 5">
    <name type="scientific">Ambrosiozyma monospora</name>
    <name type="common">Yeast</name>
    <name type="synonym">Endomycopsis monosporus</name>
    <dbReference type="NCBI Taxonomy" id="43982"/>
    <lineage>
        <taxon>Eukaryota</taxon>
        <taxon>Fungi</taxon>
        <taxon>Dikarya</taxon>
        <taxon>Ascomycota</taxon>
        <taxon>Saccharomycotina</taxon>
        <taxon>Pichiomycetes</taxon>
        <taxon>Pichiales</taxon>
        <taxon>Pichiaceae</taxon>
        <taxon>Ambrosiozyma</taxon>
    </lineage>
</organism>
<evidence type="ECO:0000313" key="5">
    <source>
        <dbReference type="Proteomes" id="UP001165063"/>
    </source>
</evidence>
<dbReference type="Proteomes" id="UP001165063">
    <property type="component" value="Unassembled WGS sequence"/>
</dbReference>
<keyword evidence="3" id="KW-0663">Pyridoxal phosphate</keyword>
<evidence type="ECO:0000256" key="2">
    <source>
        <dbReference type="ARBA" id="ARBA00008639"/>
    </source>
</evidence>
<protein>
    <submittedName>
        <fullName evidence="4">Unnamed protein product</fullName>
    </submittedName>
</protein>
<name>A0A9W6YUW9_AMBMO</name>
<dbReference type="InterPro" id="IPR036052">
    <property type="entry name" value="TrpB-like_PALP_sf"/>
</dbReference>
<comment type="similarity">
    <text evidence="2">Belongs to the ACC deaminase/D-cysteine desulfhydrase family.</text>
</comment>
<evidence type="ECO:0000256" key="1">
    <source>
        <dbReference type="ARBA" id="ARBA00001933"/>
    </source>
</evidence>
<dbReference type="Gene3D" id="3.40.50.1100">
    <property type="match status" value="1"/>
</dbReference>
<comment type="cofactor">
    <cofactor evidence="1">
        <name>pyridoxal 5'-phosphate</name>
        <dbReference type="ChEBI" id="CHEBI:597326"/>
    </cofactor>
</comment>
<dbReference type="OrthoDB" id="10266364at2759"/>
<dbReference type="GO" id="GO:0019148">
    <property type="term" value="F:D-cysteine desulfhydrase activity"/>
    <property type="evidence" value="ECO:0007669"/>
    <property type="project" value="TreeGrafter"/>
</dbReference>
<dbReference type="SUPFAM" id="SSF53686">
    <property type="entry name" value="Tryptophan synthase beta subunit-like PLP-dependent enzymes"/>
    <property type="match status" value="1"/>
</dbReference>
<sequence length="125" mass="13777">MAQYGREKDVIAIDASFTPEKTKEQTLRIVNNTNKLLGLDKTIDDFQLDTRFAHPCYGLPNEGTIEAIKFVGRTEGVLTDPVYEGKSIQGLIQLVKEGAFKEGSNILYVHLGGASALSAYSSYFK</sequence>
<gene>
    <name evidence="4" type="ORF">Amon01_000538800</name>
</gene>
<dbReference type="PANTHER" id="PTHR43780">
    <property type="entry name" value="1-AMINOCYCLOPROPANE-1-CARBOXYLATE DEAMINASE-RELATED"/>
    <property type="match status" value="1"/>
</dbReference>
<reference evidence="4" key="1">
    <citation type="submission" date="2023-04" db="EMBL/GenBank/DDBJ databases">
        <title>Ambrosiozyma monospora NBRC 1965.</title>
        <authorList>
            <person name="Ichikawa N."/>
            <person name="Sato H."/>
            <person name="Tonouchi N."/>
        </authorList>
    </citation>
    <scope>NUCLEOTIDE SEQUENCE</scope>
    <source>
        <strain evidence="4">NBRC 1965</strain>
    </source>
</reference>
<dbReference type="PANTHER" id="PTHR43780:SF2">
    <property type="entry name" value="1-AMINOCYCLOPROPANE-1-CARBOXYLATE DEAMINASE-RELATED"/>
    <property type="match status" value="1"/>
</dbReference>
<proteinExistence type="inferred from homology"/>
<evidence type="ECO:0000313" key="4">
    <source>
        <dbReference type="EMBL" id="GMG39477.1"/>
    </source>
</evidence>
<keyword evidence="5" id="KW-1185">Reference proteome</keyword>
<dbReference type="EMBL" id="BSXU01002949">
    <property type="protein sequence ID" value="GMG39477.1"/>
    <property type="molecule type" value="Genomic_DNA"/>
</dbReference>